<evidence type="ECO:0000256" key="3">
    <source>
        <dbReference type="ARBA" id="ARBA00022638"/>
    </source>
</evidence>
<evidence type="ECO:0000256" key="7">
    <source>
        <dbReference type="SAM" id="SignalP"/>
    </source>
</evidence>
<dbReference type="PANTHER" id="PTHR23208:SF11">
    <property type="entry name" value="COUNTING FACTOR 45-1-RELATED"/>
    <property type="match status" value="1"/>
</dbReference>
<accession>L8HF46</accession>
<name>L8HF46_ACACF</name>
<dbReference type="Proteomes" id="UP000011083">
    <property type="component" value="Unassembled WGS sequence"/>
</dbReference>
<comment type="similarity">
    <text evidence="1">Belongs to the glycosyl hydrolase 25 family.</text>
</comment>
<evidence type="ECO:0000313" key="9">
    <source>
        <dbReference type="Proteomes" id="UP000011083"/>
    </source>
</evidence>
<dbReference type="GO" id="GO:0042742">
    <property type="term" value="P:defense response to bacterium"/>
    <property type="evidence" value="ECO:0007669"/>
    <property type="project" value="UniProtKB-KW"/>
</dbReference>
<proteinExistence type="inferred from homology"/>
<dbReference type="Pfam" id="PF01183">
    <property type="entry name" value="Glyco_hydro_25"/>
    <property type="match status" value="1"/>
</dbReference>
<dbReference type="GO" id="GO:0007165">
    <property type="term" value="P:signal transduction"/>
    <property type="evidence" value="ECO:0007669"/>
    <property type="project" value="TreeGrafter"/>
</dbReference>
<dbReference type="OrthoDB" id="2251794at2759"/>
<dbReference type="GO" id="GO:0042593">
    <property type="term" value="P:glucose homeostasis"/>
    <property type="evidence" value="ECO:0007669"/>
    <property type="project" value="TreeGrafter"/>
</dbReference>
<dbReference type="PROSITE" id="PS51904">
    <property type="entry name" value="GLYCOSYL_HYDROL_F25_2"/>
    <property type="match status" value="1"/>
</dbReference>
<dbReference type="VEuPathDB" id="AmoebaDB:ACA1_069730"/>
<dbReference type="InterPro" id="IPR002053">
    <property type="entry name" value="Glyco_hydro_25"/>
</dbReference>
<feature type="chain" id="PRO_5003991052" evidence="7">
    <location>
        <begin position="26"/>
        <end position="237"/>
    </location>
</feature>
<keyword evidence="9" id="KW-1185">Reference proteome</keyword>
<evidence type="ECO:0000256" key="1">
    <source>
        <dbReference type="ARBA" id="ARBA00010646"/>
    </source>
</evidence>
<keyword evidence="4 7" id="KW-0732">Signal</keyword>
<dbReference type="OMA" id="WSSPAMK"/>
<dbReference type="EMBL" id="KB007857">
    <property type="protein sequence ID" value="ELR23388.1"/>
    <property type="molecule type" value="Genomic_DNA"/>
</dbReference>
<dbReference type="GO" id="GO:0003796">
    <property type="term" value="F:lysozyme activity"/>
    <property type="evidence" value="ECO:0007669"/>
    <property type="project" value="InterPro"/>
</dbReference>
<keyword evidence="2" id="KW-0929">Antimicrobial</keyword>
<dbReference type="KEGG" id="acan:ACA1_069730"/>
<evidence type="ECO:0000256" key="2">
    <source>
        <dbReference type="ARBA" id="ARBA00022529"/>
    </source>
</evidence>
<protein>
    <submittedName>
        <fullName evidence="8">Lysozyme, putative</fullName>
    </submittedName>
</protein>
<dbReference type="GO" id="GO:0031640">
    <property type="term" value="P:killing of cells of another organism"/>
    <property type="evidence" value="ECO:0007669"/>
    <property type="project" value="UniProtKB-KW"/>
</dbReference>
<organism evidence="8 9">
    <name type="scientific">Acanthamoeba castellanii (strain ATCC 30010 / Neff)</name>
    <dbReference type="NCBI Taxonomy" id="1257118"/>
    <lineage>
        <taxon>Eukaryota</taxon>
        <taxon>Amoebozoa</taxon>
        <taxon>Discosea</taxon>
        <taxon>Longamoebia</taxon>
        <taxon>Centramoebida</taxon>
        <taxon>Acanthamoebidae</taxon>
        <taxon>Acanthamoeba</taxon>
    </lineage>
</organism>
<dbReference type="AlphaFoldDB" id="L8HF46"/>
<dbReference type="SUPFAM" id="SSF51445">
    <property type="entry name" value="(Trans)glycosidases"/>
    <property type="match status" value="1"/>
</dbReference>
<evidence type="ECO:0000313" key="8">
    <source>
        <dbReference type="EMBL" id="ELR23388.1"/>
    </source>
</evidence>
<dbReference type="GO" id="GO:0009253">
    <property type="term" value="P:peptidoglycan catabolic process"/>
    <property type="evidence" value="ECO:0007669"/>
    <property type="project" value="InterPro"/>
</dbReference>
<dbReference type="RefSeq" id="XP_004352916.1">
    <property type="nucleotide sequence ID" value="XM_004352864.1"/>
</dbReference>
<keyword evidence="6" id="KW-0326">Glycosidase</keyword>
<evidence type="ECO:0000256" key="4">
    <source>
        <dbReference type="ARBA" id="ARBA00022729"/>
    </source>
</evidence>
<dbReference type="InterPro" id="IPR051595">
    <property type="entry name" value="GH25_Enzymes"/>
</dbReference>
<evidence type="ECO:0000256" key="5">
    <source>
        <dbReference type="ARBA" id="ARBA00022801"/>
    </source>
</evidence>
<sequence length="237" mass="25971">MKSTSVLVVVAIVLASFAALPPAEAAKGLDVSLQDCASITPAQWRCLREQEGFSFAIIEAWNGGFQLNQKLAYCVSNAWAAGFAHVDIVHYYAFLCPNCGGNNPPANAVSAIDNYLKSNNVQYGQLWFDIEQCTGCWNDDASNFAFIKQAVASAQRLGMSVGIYSSDYEWGATVGASTRGFPGLPLWYAHYDNMPSFNDAWAYSFGGWTRPAIKQYYDRDSGACGVTNIDLDWYPDN</sequence>
<dbReference type="GO" id="GO:0048870">
    <property type="term" value="P:cell motility"/>
    <property type="evidence" value="ECO:0007669"/>
    <property type="project" value="TreeGrafter"/>
</dbReference>
<dbReference type="GO" id="GO:0098609">
    <property type="term" value="P:cell-cell adhesion"/>
    <property type="evidence" value="ECO:0007669"/>
    <property type="project" value="TreeGrafter"/>
</dbReference>
<evidence type="ECO:0000256" key="6">
    <source>
        <dbReference type="ARBA" id="ARBA00023295"/>
    </source>
</evidence>
<dbReference type="PANTHER" id="PTHR23208">
    <property type="entry name" value="LYSOZYME PROTEIN"/>
    <property type="match status" value="1"/>
</dbReference>
<keyword evidence="3" id="KW-0081">Bacteriolytic enzyme</keyword>
<reference evidence="8 9" key="1">
    <citation type="journal article" date="2013" name="Genome Biol.">
        <title>Genome of Acanthamoeba castellanii highlights extensive lateral gene transfer and early evolution of tyrosine kinase signaling.</title>
        <authorList>
            <person name="Clarke M."/>
            <person name="Lohan A.J."/>
            <person name="Liu B."/>
            <person name="Lagkouvardos I."/>
            <person name="Roy S."/>
            <person name="Zafar N."/>
            <person name="Bertelli C."/>
            <person name="Schilde C."/>
            <person name="Kianianmomeni A."/>
            <person name="Burglin T.R."/>
            <person name="Frech C."/>
            <person name="Turcotte B."/>
            <person name="Kopec K.O."/>
            <person name="Synnott J.M."/>
            <person name="Choo C."/>
            <person name="Paponov I."/>
            <person name="Finkler A."/>
            <person name="Soon Heng Tan C."/>
            <person name="Hutchins A.P."/>
            <person name="Weinmeier T."/>
            <person name="Rattei T."/>
            <person name="Chu J.S."/>
            <person name="Gimenez G."/>
            <person name="Irimia M."/>
            <person name="Rigden D.J."/>
            <person name="Fitzpatrick D.A."/>
            <person name="Lorenzo-Morales J."/>
            <person name="Bateman A."/>
            <person name="Chiu C.H."/>
            <person name="Tang P."/>
            <person name="Hegemann P."/>
            <person name="Fromm H."/>
            <person name="Raoult D."/>
            <person name="Greub G."/>
            <person name="Miranda-Saavedra D."/>
            <person name="Chen N."/>
            <person name="Nash P."/>
            <person name="Ginger M.L."/>
            <person name="Horn M."/>
            <person name="Schaap P."/>
            <person name="Caler L."/>
            <person name="Loftus B."/>
        </authorList>
    </citation>
    <scope>NUCLEOTIDE SEQUENCE [LARGE SCALE GENOMIC DNA]</scope>
    <source>
        <strain evidence="8 9">Neff</strain>
    </source>
</reference>
<dbReference type="GO" id="GO:0016998">
    <property type="term" value="P:cell wall macromolecule catabolic process"/>
    <property type="evidence" value="ECO:0007669"/>
    <property type="project" value="InterPro"/>
</dbReference>
<gene>
    <name evidence="8" type="ORF">ACA1_069730</name>
</gene>
<dbReference type="Gene3D" id="3.20.20.80">
    <property type="entry name" value="Glycosidases"/>
    <property type="match status" value="1"/>
</dbReference>
<keyword evidence="5" id="KW-0378">Hydrolase</keyword>
<dbReference type="GeneID" id="14924362"/>
<feature type="signal peptide" evidence="7">
    <location>
        <begin position="1"/>
        <end position="25"/>
    </location>
</feature>
<dbReference type="InterPro" id="IPR017853">
    <property type="entry name" value="GH"/>
</dbReference>